<proteinExistence type="predicted"/>
<feature type="transmembrane region" description="Helical" evidence="5">
    <location>
        <begin position="154"/>
        <end position="176"/>
    </location>
</feature>
<keyword evidence="7" id="KW-1185">Reference proteome</keyword>
<keyword evidence="2 5" id="KW-0812">Transmembrane</keyword>
<feature type="transmembrane region" description="Helical" evidence="5">
    <location>
        <begin position="39"/>
        <end position="60"/>
    </location>
</feature>
<feature type="transmembrane region" description="Helical" evidence="5">
    <location>
        <begin position="267"/>
        <end position="287"/>
    </location>
</feature>
<evidence type="ECO:0000256" key="2">
    <source>
        <dbReference type="ARBA" id="ARBA00022692"/>
    </source>
</evidence>
<gene>
    <name evidence="6" type="ORF">A1O9_03607</name>
</gene>
<organism evidence="6 7">
    <name type="scientific">Exophiala aquamarina CBS 119918</name>
    <dbReference type="NCBI Taxonomy" id="1182545"/>
    <lineage>
        <taxon>Eukaryota</taxon>
        <taxon>Fungi</taxon>
        <taxon>Dikarya</taxon>
        <taxon>Ascomycota</taxon>
        <taxon>Pezizomycotina</taxon>
        <taxon>Eurotiomycetes</taxon>
        <taxon>Chaetothyriomycetidae</taxon>
        <taxon>Chaetothyriales</taxon>
        <taxon>Herpotrichiellaceae</taxon>
        <taxon>Exophiala</taxon>
    </lineage>
</organism>
<sequence length="354" mass="40025">MSGDFVPLTGRLVSRDNLTSFMEDHAGKTPQKWAVEGRYYYSPSFAAAAVFLAVYILATIINLGQFFFYRSWFWWPMVLGVAMELVGYAARAVSTKNLDDRVGFIIQMVFILVAPAVMAASCYMAFGRLVLWIIPPRFQSFRHLWLPARRITPLFVGFDVLSFFIQVVGGVIVSNADTLSRLNLGKNIVLVGLGVQLATFGFFVIATTRLTILLRTQLKNESLPKNRNWTVLLIYINTASGLILLRSVYRFIEYAMGLPNYLASHEVFFYCLDAFIILTVVTGFICIHPGQYIPYIKLRRRAPEFSSNVDKGLFKRVARGGPQGVVEIAEHSIRLLWATLKGLRTYFLTPVVRC</sequence>
<feature type="transmembrane region" description="Helical" evidence="5">
    <location>
        <begin position="72"/>
        <end position="90"/>
    </location>
</feature>
<keyword evidence="4 5" id="KW-0472">Membrane</keyword>
<evidence type="ECO:0008006" key="8">
    <source>
        <dbReference type="Google" id="ProtNLM"/>
    </source>
</evidence>
<comment type="subcellular location">
    <subcellularLocation>
        <location evidence="1">Membrane</location>
        <topology evidence="1">Multi-pass membrane protein</topology>
    </subcellularLocation>
</comment>
<protein>
    <recommendedName>
        <fullName evidence="8">RTA1 like protein</fullName>
    </recommendedName>
</protein>
<dbReference type="OrthoDB" id="3358017at2759"/>
<dbReference type="VEuPathDB" id="FungiDB:A1O9_03607"/>
<evidence type="ECO:0000256" key="4">
    <source>
        <dbReference type="ARBA" id="ARBA00023136"/>
    </source>
</evidence>
<keyword evidence="3 5" id="KW-1133">Transmembrane helix</keyword>
<accession>A0A072PFB1</accession>
<dbReference type="EMBL" id="AMGV01000003">
    <property type="protein sequence ID" value="KEF58764.1"/>
    <property type="molecule type" value="Genomic_DNA"/>
</dbReference>
<dbReference type="Pfam" id="PF04479">
    <property type="entry name" value="RTA1"/>
    <property type="match status" value="1"/>
</dbReference>
<evidence type="ECO:0000313" key="6">
    <source>
        <dbReference type="EMBL" id="KEF58764.1"/>
    </source>
</evidence>
<evidence type="ECO:0000256" key="5">
    <source>
        <dbReference type="SAM" id="Phobius"/>
    </source>
</evidence>
<evidence type="ECO:0000256" key="1">
    <source>
        <dbReference type="ARBA" id="ARBA00004141"/>
    </source>
</evidence>
<dbReference type="GO" id="GO:0016020">
    <property type="term" value="C:membrane"/>
    <property type="evidence" value="ECO:0007669"/>
    <property type="project" value="UniProtKB-SubCell"/>
</dbReference>
<dbReference type="GeneID" id="25278541"/>
<feature type="transmembrane region" description="Helical" evidence="5">
    <location>
        <begin position="229"/>
        <end position="247"/>
    </location>
</feature>
<dbReference type="AlphaFoldDB" id="A0A072PFB1"/>
<dbReference type="RefSeq" id="XP_013261354.1">
    <property type="nucleotide sequence ID" value="XM_013405900.1"/>
</dbReference>
<dbReference type="Proteomes" id="UP000027920">
    <property type="component" value="Unassembled WGS sequence"/>
</dbReference>
<evidence type="ECO:0000256" key="3">
    <source>
        <dbReference type="ARBA" id="ARBA00022989"/>
    </source>
</evidence>
<dbReference type="PANTHER" id="PTHR31465">
    <property type="entry name" value="PROTEIN RTA1-RELATED"/>
    <property type="match status" value="1"/>
</dbReference>
<dbReference type="InterPro" id="IPR007568">
    <property type="entry name" value="RTA1"/>
</dbReference>
<dbReference type="PANTHER" id="PTHR31465:SF28">
    <property type="entry name" value="DOMAIN PROTEIN, PUTATIVE-RELATED"/>
    <property type="match status" value="1"/>
</dbReference>
<feature type="transmembrane region" description="Helical" evidence="5">
    <location>
        <begin position="102"/>
        <end position="134"/>
    </location>
</feature>
<dbReference type="STRING" id="1182545.A0A072PFB1"/>
<name>A0A072PFB1_9EURO</name>
<reference evidence="6 7" key="1">
    <citation type="submission" date="2013-03" db="EMBL/GenBank/DDBJ databases">
        <title>The Genome Sequence of Exophiala aquamarina CBS 119918.</title>
        <authorList>
            <consortium name="The Broad Institute Genomics Platform"/>
            <person name="Cuomo C."/>
            <person name="de Hoog S."/>
            <person name="Gorbushina A."/>
            <person name="Walker B."/>
            <person name="Young S.K."/>
            <person name="Zeng Q."/>
            <person name="Gargeya S."/>
            <person name="Fitzgerald M."/>
            <person name="Haas B."/>
            <person name="Abouelleil A."/>
            <person name="Allen A.W."/>
            <person name="Alvarado L."/>
            <person name="Arachchi H.M."/>
            <person name="Berlin A.M."/>
            <person name="Chapman S.B."/>
            <person name="Gainer-Dewar J."/>
            <person name="Goldberg J."/>
            <person name="Griggs A."/>
            <person name="Gujja S."/>
            <person name="Hansen M."/>
            <person name="Howarth C."/>
            <person name="Imamovic A."/>
            <person name="Ireland A."/>
            <person name="Larimer J."/>
            <person name="McCowan C."/>
            <person name="Murphy C."/>
            <person name="Pearson M."/>
            <person name="Poon T.W."/>
            <person name="Priest M."/>
            <person name="Roberts A."/>
            <person name="Saif S."/>
            <person name="Shea T."/>
            <person name="Sisk P."/>
            <person name="Sykes S."/>
            <person name="Wortman J."/>
            <person name="Nusbaum C."/>
            <person name="Birren B."/>
        </authorList>
    </citation>
    <scope>NUCLEOTIDE SEQUENCE [LARGE SCALE GENOMIC DNA]</scope>
    <source>
        <strain evidence="6 7">CBS 119918</strain>
    </source>
</reference>
<dbReference type="HOGENOM" id="CLU_033465_3_2_1"/>
<evidence type="ECO:0000313" key="7">
    <source>
        <dbReference type="Proteomes" id="UP000027920"/>
    </source>
</evidence>
<comment type="caution">
    <text evidence="6">The sequence shown here is derived from an EMBL/GenBank/DDBJ whole genome shotgun (WGS) entry which is preliminary data.</text>
</comment>
<feature type="transmembrane region" description="Helical" evidence="5">
    <location>
        <begin position="188"/>
        <end position="208"/>
    </location>
</feature>